<keyword evidence="1 6" id="KW-0645">Protease</keyword>
<feature type="transmembrane region" description="Helical" evidence="7">
    <location>
        <begin position="30"/>
        <end position="59"/>
    </location>
</feature>
<dbReference type="EMBL" id="BAABIS010000001">
    <property type="protein sequence ID" value="GAA4876602.1"/>
    <property type="molecule type" value="Genomic_DNA"/>
</dbReference>
<keyword evidence="7" id="KW-1133">Transmembrane helix</keyword>
<proteinExistence type="inferred from homology"/>
<organism evidence="9 10">
    <name type="scientific">Kitasatospora terrestris</name>
    <dbReference type="NCBI Taxonomy" id="258051"/>
    <lineage>
        <taxon>Bacteria</taxon>
        <taxon>Bacillati</taxon>
        <taxon>Actinomycetota</taxon>
        <taxon>Actinomycetes</taxon>
        <taxon>Kitasatosporales</taxon>
        <taxon>Streptomycetaceae</taxon>
        <taxon>Kitasatospora</taxon>
    </lineage>
</organism>
<evidence type="ECO:0000313" key="10">
    <source>
        <dbReference type="Proteomes" id="UP001501752"/>
    </source>
</evidence>
<dbReference type="InterPro" id="IPR052173">
    <property type="entry name" value="Beta-lactam_resp_regulator"/>
</dbReference>
<keyword evidence="5 6" id="KW-0482">Metalloprotease</keyword>
<dbReference type="InterPro" id="IPR001915">
    <property type="entry name" value="Peptidase_M48"/>
</dbReference>
<keyword evidence="2" id="KW-0479">Metal-binding</keyword>
<name>A0ABP9EFT4_9ACTN</name>
<dbReference type="RefSeq" id="WP_345700509.1">
    <property type="nucleotide sequence ID" value="NZ_BAABIS010000001.1"/>
</dbReference>
<keyword evidence="3 6" id="KW-0378">Hydrolase</keyword>
<protein>
    <submittedName>
        <fullName evidence="9">M48 family metalloprotease</fullName>
    </submittedName>
</protein>
<evidence type="ECO:0000313" key="9">
    <source>
        <dbReference type="EMBL" id="GAA4876602.1"/>
    </source>
</evidence>
<evidence type="ECO:0000256" key="4">
    <source>
        <dbReference type="ARBA" id="ARBA00022833"/>
    </source>
</evidence>
<feature type="transmembrane region" description="Helical" evidence="7">
    <location>
        <begin position="79"/>
        <end position="100"/>
    </location>
</feature>
<comment type="cofactor">
    <cofactor evidence="6">
        <name>Zn(2+)</name>
        <dbReference type="ChEBI" id="CHEBI:29105"/>
    </cofactor>
    <text evidence="6">Binds 1 zinc ion per subunit.</text>
</comment>
<accession>A0ABP9EFT4</accession>
<keyword evidence="7" id="KW-0812">Transmembrane</keyword>
<feature type="domain" description="Peptidase M48" evidence="8">
    <location>
        <begin position="125"/>
        <end position="183"/>
    </location>
</feature>
<reference evidence="10" key="1">
    <citation type="journal article" date="2019" name="Int. J. Syst. Evol. Microbiol.">
        <title>The Global Catalogue of Microorganisms (GCM) 10K type strain sequencing project: providing services to taxonomists for standard genome sequencing and annotation.</title>
        <authorList>
            <consortium name="The Broad Institute Genomics Platform"/>
            <consortium name="The Broad Institute Genome Sequencing Center for Infectious Disease"/>
            <person name="Wu L."/>
            <person name="Ma J."/>
        </authorList>
    </citation>
    <scope>NUCLEOTIDE SEQUENCE [LARGE SCALE GENOMIC DNA]</scope>
    <source>
        <strain evidence="10">JCM 13006</strain>
    </source>
</reference>
<keyword evidence="10" id="KW-1185">Reference proteome</keyword>
<evidence type="ECO:0000256" key="7">
    <source>
        <dbReference type="SAM" id="Phobius"/>
    </source>
</evidence>
<dbReference type="GO" id="GO:0008237">
    <property type="term" value="F:metallopeptidase activity"/>
    <property type="evidence" value="ECO:0007669"/>
    <property type="project" value="UniProtKB-KW"/>
</dbReference>
<dbReference type="PANTHER" id="PTHR34978">
    <property type="entry name" value="POSSIBLE SENSOR-TRANSDUCER PROTEIN BLAR"/>
    <property type="match status" value="1"/>
</dbReference>
<keyword evidence="7" id="KW-0472">Membrane</keyword>
<evidence type="ECO:0000256" key="2">
    <source>
        <dbReference type="ARBA" id="ARBA00022723"/>
    </source>
</evidence>
<dbReference type="PANTHER" id="PTHR34978:SF3">
    <property type="entry name" value="SLR0241 PROTEIN"/>
    <property type="match status" value="1"/>
</dbReference>
<dbReference type="Proteomes" id="UP001501752">
    <property type="component" value="Unassembled WGS sequence"/>
</dbReference>
<evidence type="ECO:0000259" key="8">
    <source>
        <dbReference type="Pfam" id="PF01435"/>
    </source>
</evidence>
<sequence>MTWAIWAPLLAPWITVPAARRLAALLPPRWAALLLTLATAVAGVLAGTAVALLAADALLHLPPVAALGHLSPPLLPDGPVTLALGCAALPVGAASAWAAVRTLRRHDSRRYHAAIRGAAAGRAGDLVVLPDAKPDAFALPGRPGTVVVTSGMLGSLAPDEQAVLLAHERAHLRCRHHLLALTADLAACLHPALRALRAPIAYQCERWADEQAAAAVGDRRLAARAVGRAALAASATPLARRPASVLTATAGPVPRRMSALLAPPPSAGPLARRAGAVVLLLLLVSATATAEAADALHDNIEVAQGPVERPRPAH</sequence>
<evidence type="ECO:0000256" key="6">
    <source>
        <dbReference type="RuleBase" id="RU003983"/>
    </source>
</evidence>
<dbReference type="Pfam" id="PF01435">
    <property type="entry name" value="Peptidase_M48"/>
    <property type="match status" value="1"/>
</dbReference>
<evidence type="ECO:0000256" key="3">
    <source>
        <dbReference type="ARBA" id="ARBA00022801"/>
    </source>
</evidence>
<evidence type="ECO:0000256" key="1">
    <source>
        <dbReference type="ARBA" id="ARBA00022670"/>
    </source>
</evidence>
<gene>
    <name evidence="9" type="ORF">GCM10023235_65420</name>
</gene>
<keyword evidence="4 6" id="KW-0862">Zinc</keyword>
<dbReference type="CDD" id="cd07326">
    <property type="entry name" value="M56_BlaR1_MecR1_like"/>
    <property type="match status" value="1"/>
</dbReference>
<evidence type="ECO:0000256" key="5">
    <source>
        <dbReference type="ARBA" id="ARBA00023049"/>
    </source>
</evidence>
<comment type="caution">
    <text evidence="9">The sequence shown here is derived from an EMBL/GenBank/DDBJ whole genome shotgun (WGS) entry which is preliminary data.</text>
</comment>
<comment type="similarity">
    <text evidence="6">Belongs to the peptidase M48 family.</text>
</comment>
<dbReference type="Gene3D" id="3.30.2010.10">
    <property type="entry name" value="Metalloproteases ('zincins'), catalytic domain"/>
    <property type="match status" value="1"/>
</dbReference>